<comment type="caution">
    <text evidence="2">The sequence shown here is derived from an EMBL/GenBank/DDBJ whole genome shotgun (WGS) entry which is preliminary data.</text>
</comment>
<dbReference type="InterPro" id="IPR009061">
    <property type="entry name" value="DNA-bd_dom_put_sf"/>
</dbReference>
<dbReference type="Proteomes" id="UP000635565">
    <property type="component" value="Unassembled WGS sequence"/>
</dbReference>
<dbReference type="InterPro" id="IPR041657">
    <property type="entry name" value="HTH_17"/>
</dbReference>
<protein>
    <recommendedName>
        <fullName evidence="1">Helix-turn-helix domain-containing protein</fullName>
    </recommendedName>
</protein>
<dbReference type="Pfam" id="PF12728">
    <property type="entry name" value="HTH_17"/>
    <property type="match status" value="1"/>
</dbReference>
<dbReference type="EMBL" id="BNJJ01000014">
    <property type="protein sequence ID" value="GHO86841.1"/>
    <property type="molecule type" value="Genomic_DNA"/>
</dbReference>
<name>A0ABQ3VMD3_9CHLR</name>
<sequence length="85" mass="9676">MIELNGEHYLDGQEASTLLGIKISTLYTYVSRGILKSYRQGIKRQRLYKQVELEALLRLRASDDATSLDTVVPEIPYASDWVSDI</sequence>
<accession>A0ABQ3VMD3</accession>
<organism evidence="2 3">
    <name type="scientific">Dictyobacter formicarum</name>
    <dbReference type="NCBI Taxonomy" id="2778368"/>
    <lineage>
        <taxon>Bacteria</taxon>
        <taxon>Bacillati</taxon>
        <taxon>Chloroflexota</taxon>
        <taxon>Ktedonobacteria</taxon>
        <taxon>Ktedonobacterales</taxon>
        <taxon>Dictyobacteraceae</taxon>
        <taxon>Dictyobacter</taxon>
    </lineage>
</organism>
<dbReference type="SUPFAM" id="SSF46955">
    <property type="entry name" value="Putative DNA-binding domain"/>
    <property type="match status" value="1"/>
</dbReference>
<gene>
    <name evidence="2" type="ORF">KSZ_48470</name>
</gene>
<reference evidence="2 3" key="1">
    <citation type="journal article" date="2021" name="Int. J. Syst. Evol. Microbiol.">
        <title>Reticulibacter mediterranei gen. nov., sp. nov., within the new family Reticulibacteraceae fam. nov., and Ktedonospora formicarum gen. nov., sp. nov., Ktedonobacter robiniae sp. nov., Dictyobacter formicarum sp. nov. and Dictyobacter arantiisoli sp. nov., belonging to the class Ktedonobacteria.</title>
        <authorList>
            <person name="Yabe S."/>
            <person name="Zheng Y."/>
            <person name="Wang C.M."/>
            <person name="Sakai Y."/>
            <person name="Abe K."/>
            <person name="Yokota A."/>
            <person name="Donadio S."/>
            <person name="Cavaletti L."/>
            <person name="Monciardini P."/>
        </authorList>
    </citation>
    <scope>NUCLEOTIDE SEQUENCE [LARGE SCALE GENOMIC DNA]</scope>
    <source>
        <strain evidence="2 3">SOSP1-9</strain>
    </source>
</reference>
<dbReference type="RefSeq" id="WP_201364453.1">
    <property type="nucleotide sequence ID" value="NZ_BNJJ01000014.1"/>
</dbReference>
<evidence type="ECO:0000259" key="1">
    <source>
        <dbReference type="Pfam" id="PF12728"/>
    </source>
</evidence>
<evidence type="ECO:0000313" key="2">
    <source>
        <dbReference type="EMBL" id="GHO86841.1"/>
    </source>
</evidence>
<feature type="domain" description="Helix-turn-helix" evidence="1">
    <location>
        <begin position="9"/>
        <end position="58"/>
    </location>
</feature>
<evidence type="ECO:0000313" key="3">
    <source>
        <dbReference type="Proteomes" id="UP000635565"/>
    </source>
</evidence>
<dbReference type="Gene3D" id="1.10.1660.10">
    <property type="match status" value="1"/>
</dbReference>
<proteinExistence type="predicted"/>
<keyword evidence="3" id="KW-1185">Reference proteome</keyword>